<dbReference type="RefSeq" id="WP_156510816.1">
    <property type="nucleotide sequence ID" value="NZ_LXEV01000021.1"/>
</dbReference>
<dbReference type="AlphaFoldDB" id="A0AAJ3HSL7"/>
<protein>
    <submittedName>
        <fullName evidence="1">Uncharacterized protein</fullName>
    </submittedName>
</protein>
<keyword evidence="2" id="KW-1185">Reference proteome</keyword>
<sequence length="54" mass="6337">MATFDLLKAANEMILTEDKITQLKEHLKIEENKFKLESKKRLVDEQLLSKAYEA</sequence>
<comment type="caution">
    <text evidence="1">The sequence shown here is derived from an EMBL/GenBank/DDBJ whole genome shotgun (WGS) entry which is preliminary data.</text>
</comment>
<gene>
    <name evidence="1" type="ORF">M997_1704</name>
</gene>
<reference evidence="1 2" key="1">
    <citation type="submission" date="2016-04" db="EMBL/GenBank/DDBJ databases">
        <title>ATOL: Assembling a taxonomically balanced genome-scale reconstruction of the evolutionary history of the Enterobacteriaceae.</title>
        <authorList>
            <person name="Plunkett G.III."/>
            <person name="Neeno-Eckwall E.C."/>
            <person name="Glasner J.D."/>
            <person name="Perna N.T."/>
        </authorList>
    </citation>
    <scope>NUCLEOTIDE SEQUENCE [LARGE SCALE GENOMIC DNA]</scope>
    <source>
        <strain evidence="1 2">ATCC 700826</strain>
    </source>
</reference>
<dbReference type="Proteomes" id="UP000078250">
    <property type="component" value="Unassembled WGS sequence"/>
</dbReference>
<accession>A0AAJ3HSL7</accession>
<organism evidence="1 2">
    <name type="scientific">Proteus hauseri ATCC 700826</name>
    <dbReference type="NCBI Taxonomy" id="1354271"/>
    <lineage>
        <taxon>Bacteria</taxon>
        <taxon>Pseudomonadati</taxon>
        <taxon>Pseudomonadota</taxon>
        <taxon>Gammaproteobacteria</taxon>
        <taxon>Enterobacterales</taxon>
        <taxon>Morganellaceae</taxon>
        <taxon>Proteus</taxon>
    </lineage>
</organism>
<evidence type="ECO:0000313" key="1">
    <source>
        <dbReference type="EMBL" id="OAT47177.1"/>
    </source>
</evidence>
<dbReference type="EMBL" id="LXEV01000021">
    <property type="protein sequence ID" value="OAT47177.1"/>
    <property type="molecule type" value="Genomic_DNA"/>
</dbReference>
<evidence type="ECO:0000313" key="2">
    <source>
        <dbReference type="Proteomes" id="UP000078250"/>
    </source>
</evidence>
<name>A0AAJ3HSL7_PROHU</name>
<proteinExistence type="predicted"/>